<evidence type="ECO:0000256" key="1">
    <source>
        <dbReference type="SAM" id="Coils"/>
    </source>
</evidence>
<evidence type="ECO:0000313" key="3">
    <source>
        <dbReference type="EMBL" id="ACB49972.1"/>
    </source>
</evidence>
<dbReference type="EMBL" id="CP000806">
    <property type="protein sequence ID" value="ACB49972.1"/>
    <property type="molecule type" value="Genomic_DNA"/>
</dbReference>
<evidence type="ECO:0000256" key="2">
    <source>
        <dbReference type="SAM" id="Phobius"/>
    </source>
</evidence>
<reference evidence="3 4" key="1">
    <citation type="journal article" date="2008" name="Proc. Natl. Acad. Sci. U.S.A.">
        <title>The genome of Cyanothece 51142, a unicellular diazotrophic cyanobacterium important in the marine nitrogen cycle.</title>
        <authorList>
            <person name="Welsh E.A."/>
            <person name="Liberton M."/>
            <person name="Stoeckel J."/>
            <person name="Loh T."/>
            <person name="Elvitigala T."/>
            <person name="Wang C."/>
            <person name="Wollam A."/>
            <person name="Fulton R.S."/>
            <person name="Clifton S.W."/>
            <person name="Jacobs J.M."/>
            <person name="Aurora R."/>
            <person name="Ghosh B.K."/>
            <person name="Sherman L.A."/>
            <person name="Smith R.D."/>
            <person name="Wilson R.K."/>
            <person name="Pakrasi H.B."/>
        </authorList>
    </citation>
    <scope>NUCLEOTIDE SEQUENCE [LARGE SCALE GENOMIC DNA]</scope>
    <source>
        <strain evidence="4">ATCC 51142 / BH68</strain>
    </source>
</reference>
<keyword evidence="4" id="KW-1185">Reference proteome</keyword>
<dbReference type="SUPFAM" id="SSF58113">
    <property type="entry name" value="Apolipoprotein A-I"/>
    <property type="match status" value="1"/>
</dbReference>
<sequence>MYIMNEPSRVTYSLEEMFSRLEQKIDKLENKLDTKIDTLENKLDTKIDTLENKLENNQKEVNQKLDKQSEEIATIKATLQAQQQLIQKIPDLAEKVGELKNWRQIVIIALTATISASITWLIRGGNLKP</sequence>
<dbReference type="eggNOG" id="COG1322">
    <property type="taxonomic scope" value="Bacteria"/>
</dbReference>
<name>B1WQ50_CROS5</name>
<protein>
    <submittedName>
        <fullName evidence="3">Uncharacterized protein</fullName>
    </submittedName>
</protein>
<gene>
    <name evidence="3" type="ordered locus">cce_0621</name>
</gene>
<dbReference type="Proteomes" id="UP000001203">
    <property type="component" value="Chromosome circular"/>
</dbReference>
<feature type="transmembrane region" description="Helical" evidence="2">
    <location>
        <begin position="105"/>
        <end position="122"/>
    </location>
</feature>
<proteinExistence type="predicted"/>
<dbReference type="HOGENOM" id="CLU_130865_1_0_3"/>
<dbReference type="AlphaFoldDB" id="B1WQ50"/>
<feature type="coiled-coil region" evidence="1">
    <location>
        <begin position="11"/>
        <end position="85"/>
    </location>
</feature>
<organism evidence="3 4">
    <name type="scientific">Crocosphaera subtropica (strain ATCC 51142 / BH68)</name>
    <name type="common">Cyanothece sp. (strain ATCC 51142)</name>
    <dbReference type="NCBI Taxonomy" id="43989"/>
    <lineage>
        <taxon>Bacteria</taxon>
        <taxon>Bacillati</taxon>
        <taxon>Cyanobacteriota</taxon>
        <taxon>Cyanophyceae</taxon>
        <taxon>Oscillatoriophycideae</taxon>
        <taxon>Chroococcales</taxon>
        <taxon>Aphanothecaceae</taxon>
        <taxon>Crocosphaera</taxon>
        <taxon>Crocosphaera subtropica</taxon>
    </lineage>
</organism>
<keyword evidence="2" id="KW-0812">Transmembrane</keyword>
<keyword evidence="1" id="KW-0175">Coiled coil</keyword>
<dbReference type="STRING" id="43989.cce_0621"/>
<dbReference type="Gene3D" id="1.20.120.20">
    <property type="entry name" value="Apolipoprotein"/>
    <property type="match status" value="1"/>
</dbReference>
<keyword evidence="2" id="KW-0472">Membrane</keyword>
<accession>B1WQ50</accession>
<dbReference type="KEGG" id="cyt:cce_0621"/>
<keyword evidence="2" id="KW-1133">Transmembrane helix</keyword>
<evidence type="ECO:0000313" key="4">
    <source>
        <dbReference type="Proteomes" id="UP000001203"/>
    </source>
</evidence>